<accession>A0A4Z2GR44</accession>
<feature type="region of interest" description="Disordered" evidence="1">
    <location>
        <begin position="19"/>
        <end position="48"/>
    </location>
</feature>
<evidence type="ECO:0000256" key="1">
    <source>
        <dbReference type="SAM" id="MobiDB-lite"/>
    </source>
</evidence>
<gene>
    <name evidence="2" type="ORF">EYF80_033753</name>
</gene>
<name>A0A4Z2GR44_9TELE</name>
<protein>
    <submittedName>
        <fullName evidence="2">Uncharacterized protein</fullName>
    </submittedName>
</protein>
<feature type="compositionally biased region" description="Basic and acidic residues" evidence="1">
    <location>
        <begin position="94"/>
        <end position="111"/>
    </location>
</feature>
<evidence type="ECO:0000313" key="2">
    <source>
        <dbReference type="EMBL" id="TNN56037.1"/>
    </source>
</evidence>
<evidence type="ECO:0000313" key="3">
    <source>
        <dbReference type="Proteomes" id="UP000314294"/>
    </source>
</evidence>
<feature type="compositionally biased region" description="Basic and acidic residues" evidence="1">
    <location>
        <begin position="65"/>
        <end position="76"/>
    </location>
</feature>
<reference evidence="2 3" key="1">
    <citation type="submission" date="2019-03" db="EMBL/GenBank/DDBJ databases">
        <title>First draft genome of Liparis tanakae, snailfish: a comprehensive survey of snailfish specific genes.</title>
        <authorList>
            <person name="Kim W."/>
            <person name="Song I."/>
            <person name="Jeong J.-H."/>
            <person name="Kim D."/>
            <person name="Kim S."/>
            <person name="Ryu S."/>
            <person name="Song J.Y."/>
            <person name="Lee S.K."/>
        </authorList>
    </citation>
    <scope>NUCLEOTIDE SEQUENCE [LARGE SCALE GENOMIC DNA]</scope>
    <source>
        <tissue evidence="2">Muscle</tissue>
    </source>
</reference>
<dbReference type="AlphaFoldDB" id="A0A4Z2GR44"/>
<comment type="caution">
    <text evidence="2">The sequence shown here is derived from an EMBL/GenBank/DDBJ whole genome shotgun (WGS) entry which is preliminary data.</text>
</comment>
<dbReference type="EMBL" id="SRLO01000438">
    <property type="protein sequence ID" value="TNN56037.1"/>
    <property type="molecule type" value="Genomic_DNA"/>
</dbReference>
<organism evidence="2 3">
    <name type="scientific">Liparis tanakae</name>
    <name type="common">Tanaka's snailfish</name>
    <dbReference type="NCBI Taxonomy" id="230148"/>
    <lineage>
        <taxon>Eukaryota</taxon>
        <taxon>Metazoa</taxon>
        <taxon>Chordata</taxon>
        <taxon>Craniata</taxon>
        <taxon>Vertebrata</taxon>
        <taxon>Euteleostomi</taxon>
        <taxon>Actinopterygii</taxon>
        <taxon>Neopterygii</taxon>
        <taxon>Teleostei</taxon>
        <taxon>Neoteleostei</taxon>
        <taxon>Acanthomorphata</taxon>
        <taxon>Eupercaria</taxon>
        <taxon>Perciformes</taxon>
        <taxon>Cottioidei</taxon>
        <taxon>Cottales</taxon>
        <taxon>Liparidae</taxon>
        <taxon>Liparis</taxon>
    </lineage>
</organism>
<keyword evidence="3" id="KW-1185">Reference proteome</keyword>
<feature type="region of interest" description="Disordered" evidence="1">
    <location>
        <begin position="64"/>
        <end position="115"/>
    </location>
</feature>
<dbReference type="Proteomes" id="UP000314294">
    <property type="component" value="Unassembled WGS sequence"/>
</dbReference>
<proteinExistence type="predicted"/>
<sequence length="129" mass="13907">MAATNGPNVIRCEDAAMSPFIGNPRAADSWTREPSINTGRDGNAPGPWITDGVQLLVCNSAVDIEPTRRGGERPEEPLQEAGGAAGEGPRSRWRRPEEPLEKAGSKERDGVASEEANVELLQCWFPKVV</sequence>